<dbReference type="OrthoDB" id="143334at2"/>
<name>D6TLD5_KTERA</name>
<dbReference type="RefSeq" id="WP_007911037.1">
    <property type="nucleotide sequence ID" value="NZ_ADVG01000002.1"/>
</dbReference>
<dbReference type="Proteomes" id="UP000004508">
    <property type="component" value="Unassembled WGS sequence"/>
</dbReference>
<dbReference type="InterPro" id="IPR012337">
    <property type="entry name" value="RNaseH-like_sf"/>
</dbReference>
<dbReference type="STRING" id="485913.Krac_7888"/>
<dbReference type="EMBL" id="ADVG01000002">
    <property type="protein sequence ID" value="EFH86585.1"/>
    <property type="molecule type" value="Genomic_DNA"/>
</dbReference>
<feature type="region of interest" description="Disordered" evidence="1">
    <location>
        <begin position="393"/>
        <end position="419"/>
    </location>
</feature>
<dbReference type="InParanoid" id="D6TLD5"/>
<dbReference type="Gene3D" id="3.90.350.10">
    <property type="entry name" value="Transposase Inhibitor Protein From Tn5, Chain A, domain 1"/>
    <property type="match status" value="1"/>
</dbReference>
<dbReference type="eggNOG" id="COG3385">
    <property type="taxonomic scope" value="Bacteria"/>
</dbReference>
<sequence length="437" mass="50182">MNLHTLQTFRHEVYACFGTAKDVLFNTVDALLTEDRARSFPELSLSASFERRWPSLYEGLEDGQINSSRLCEVFTQFLPACMREQTLWVGIDVSGIARPRSRTSADRSAQHVHNLPECKKTVTYGWQFSTAVALPPTPSSWTYALCEQRVTTETTPAQVALAQMKQLVTLLPKDTICVLDRGYDSTWFWCQCSALPHKGTLIRLKSNRCFYRPAPEKTGKRGSPRKDGDKLRPDTEATHGSPDGQWEGLDEKERPVRLRWWKHLHLKEARYLDLTVIRVERPHASNTERDPRVSWFVWIGDPEVDLVTIGLGYVLRFSHEHGYRFQKQSLLWDQPRLRTPEQFERWTHLVAIAHNHLVLAKEMVESVLRPWESKHRPATPQQVHRAMDKLLPQLGTPARHPQPRGKSPGRAKGTKIGKAQRFSIVTKTPKLPKLVPI</sequence>
<feature type="region of interest" description="Disordered" evidence="1">
    <location>
        <begin position="215"/>
        <end position="248"/>
    </location>
</feature>
<accession>D6TLD5</accession>
<gene>
    <name evidence="3" type="ORF">Krac_7888</name>
</gene>
<protein>
    <recommendedName>
        <fullName evidence="2">Transposase IS701-like DDE domain-containing protein</fullName>
    </recommendedName>
</protein>
<dbReference type="InterPro" id="IPR038721">
    <property type="entry name" value="IS701-like_DDE_dom"/>
</dbReference>
<keyword evidence="4" id="KW-1185">Reference proteome</keyword>
<reference evidence="3 4" key="1">
    <citation type="journal article" date="2011" name="Stand. Genomic Sci.">
        <title>Non-contiguous finished genome sequence and contextual data of the filamentous soil bacterium Ktedonobacter racemifer type strain (SOSP1-21).</title>
        <authorList>
            <person name="Chang Y.J."/>
            <person name="Land M."/>
            <person name="Hauser L."/>
            <person name="Chertkov O."/>
            <person name="Del Rio T.G."/>
            <person name="Nolan M."/>
            <person name="Copeland A."/>
            <person name="Tice H."/>
            <person name="Cheng J.F."/>
            <person name="Lucas S."/>
            <person name="Han C."/>
            <person name="Goodwin L."/>
            <person name="Pitluck S."/>
            <person name="Ivanova N."/>
            <person name="Ovchinikova G."/>
            <person name="Pati A."/>
            <person name="Chen A."/>
            <person name="Palaniappan K."/>
            <person name="Mavromatis K."/>
            <person name="Liolios K."/>
            <person name="Brettin T."/>
            <person name="Fiebig A."/>
            <person name="Rohde M."/>
            <person name="Abt B."/>
            <person name="Goker M."/>
            <person name="Detter J.C."/>
            <person name="Woyke T."/>
            <person name="Bristow J."/>
            <person name="Eisen J.A."/>
            <person name="Markowitz V."/>
            <person name="Hugenholtz P."/>
            <person name="Kyrpides N.C."/>
            <person name="Klenk H.P."/>
            <person name="Lapidus A."/>
        </authorList>
    </citation>
    <scope>NUCLEOTIDE SEQUENCE [LARGE SCALE GENOMIC DNA]</scope>
    <source>
        <strain evidence="4">DSM 44963</strain>
    </source>
</reference>
<evidence type="ECO:0000313" key="3">
    <source>
        <dbReference type="EMBL" id="EFH86585.1"/>
    </source>
</evidence>
<organism evidence="3 4">
    <name type="scientific">Ktedonobacter racemifer DSM 44963</name>
    <dbReference type="NCBI Taxonomy" id="485913"/>
    <lineage>
        <taxon>Bacteria</taxon>
        <taxon>Bacillati</taxon>
        <taxon>Chloroflexota</taxon>
        <taxon>Ktedonobacteria</taxon>
        <taxon>Ktedonobacterales</taxon>
        <taxon>Ktedonobacteraceae</taxon>
        <taxon>Ktedonobacter</taxon>
    </lineage>
</organism>
<feature type="domain" description="Transposase IS701-like DDE" evidence="2">
    <location>
        <begin position="12"/>
        <end position="254"/>
    </location>
</feature>
<comment type="caution">
    <text evidence="3">The sequence shown here is derived from an EMBL/GenBank/DDBJ whole genome shotgun (WGS) entry which is preliminary data.</text>
</comment>
<dbReference type="AlphaFoldDB" id="D6TLD5"/>
<proteinExistence type="predicted"/>
<dbReference type="NCBIfam" id="NF041680">
    <property type="entry name" value="transp_NF041680"/>
    <property type="match status" value="1"/>
</dbReference>
<evidence type="ECO:0000313" key="4">
    <source>
        <dbReference type="Proteomes" id="UP000004508"/>
    </source>
</evidence>
<evidence type="ECO:0000259" key="2">
    <source>
        <dbReference type="Pfam" id="PF13546"/>
    </source>
</evidence>
<evidence type="ECO:0000256" key="1">
    <source>
        <dbReference type="SAM" id="MobiDB-lite"/>
    </source>
</evidence>
<dbReference type="Pfam" id="PF13546">
    <property type="entry name" value="DDE_5"/>
    <property type="match status" value="1"/>
</dbReference>
<feature type="compositionally biased region" description="Basic and acidic residues" evidence="1">
    <location>
        <begin position="215"/>
        <end position="237"/>
    </location>
</feature>
<feature type="compositionally biased region" description="Basic residues" evidence="1">
    <location>
        <begin position="401"/>
        <end position="415"/>
    </location>
</feature>
<dbReference type="SUPFAM" id="SSF53098">
    <property type="entry name" value="Ribonuclease H-like"/>
    <property type="match status" value="1"/>
</dbReference>